<feature type="domain" description="Polymerase nucleotidyl transferase" evidence="1">
    <location>
        <begin position="4"/>
        <end position="78"/>
    </location>
</feature>
<dbReference type="EC" id="2.7.7.-" evidence="2"/>
<dbReference type="PANTHER" id="PTHR43449">
    <property type="entry name" value="NUCLEOTIDYLTRANSFERASE"/>
    <property type="match status" value="1"/>
</dbReference>
<dbReference type="SUPFAM" id="SSF81301">
    <property type="entry name" value="Nucleotidyltransferase"/>
    <property type="match status" value="1"/>
</dbReference>
<accession>A0AAU8M1P5</accession>
<keyword evidence="2" id="KW-0548">Nucleotidyltransferase</keyword>
<dbReference type="CDD" id="cd05403">
    <property type="entry name" value="NT_KNTase_like"/>
    <property type="match status" value="1"/>
</dbReference>
<protein>
    <submittedName>
        <fullName evidence="2">Nucleotidyltransferase domain-containing protein</fullName>
        <ecNumber evidence="2">2.7.7.-</ecNumber>
    </submittedName>
</protein>
<dbReference type="InterPro" id="IPR002934">
    <property type="entry name" value="Polymerase_NTP_transf_dom"/>
</dbReference>
<dbReference type="KEGG" id="eaj:Q3M24_02035"/>
<dbReference type="PANTHER" id="PTHR43449:SF3">
    <property type="entry name" value="POLYMERASE NUCLEOTIDYL TRANSFERASE DOMAIN-CONTAINING PROTEIN"/>
    <property type="match status" value="1"/>
</dbReference>
<dbReference type="AlphaFoldDB" id="A0AAU8M1P5"/>
<proteinExistence type="predicted"/>
<name>A0AAU8M1P5_9BACT</name>
<dbReference type="InterPro" id="IPR043519">
    <property type="entry name" value="NT_sf"/>
</dbReference>
<organism evidence="2">
    <name type="scientific">Candidatus Electrothrix aestuarii</name>
    <dbReference type="NCBI Taxonomy" id="3062594"/>
    <lineage>
        <taxon>Bacteria</taxon>
        <taxon>Pseudomonadati</taxon>
        <taxon>Thermodesulfobacteriota</taxon>
        <taxon>Desulfobulbia</taxon>
        <taxon>Desulfobulbales</taxon>
        <taxon>Desulfobulbaceae</taxon>
        <taxon>Candidatus Electrothrix</taxon>
    </lineage>
</organism>
<evidence type="ECO:0000259" key="1">
    <source>
        <dbReference type="Pfam" id="PF01909"/>
    </source>
</evidence>
<dbReference type="Pfam" id="PF01909">
    <property type="entry name" value="NTP_transf_2"/>
    <property type="match status" value="1"/>
</dbReference>
<reference evidence="2" key="1">
    <citation type="journal article" date="2024" name="Syst. Appl. Microbiol.">
        <title>First single-strain enrichments of Electrothrix cable bacteria, description of E. aestuarii sp. nov. and E. rattekaaiensis sp. nov., and proposal of a cable bacteria taxonomy following the rules of the SeqCode.</title>
        <authorList>
            <person name="Plum-Jensen L.E."/>
            <person name="Schramm A."/>
            <person name="Marshall I.P.G."/>
        </authorList>
    </citation>
    <scope>NUCLEOTIDE SEQUENCE</scope>
    <source>
        <strain evidence="2">Rat1</strain>
    </source>
</reference>
<dbReference type="GO" id="GO:0016779">
    <property type="term" value="F:nucleotidyltransferase activity"/>
    <property type="evidence" value="ECO:0007669"/>
    <property type="project" value="UniProtKB-KW"/>
</dbReference>
<evidence type="ECO:0000313" key="2">
    <source>
        <dbReference type="EMBL" id="XCN75384.1"/>
    </source>
</evidence>
<keyword evidence="2" id="KW-0808">Transferase</keyword>
<gene>
    <name evidence="2" type="ORF">Q3M24_02035</name>
</gene>
<dbReference type="Gene3D" id="3.30.460.10">
    <property type="entry name" value="Beta Polymerase, domain 2"/>
    <property type="match status" value="1"/>
</dbReference>
<reference evidence="2" key="2">
    <citation type="submission" date="2024-06" db="EMBL/GenBank/DDBJ databases">
        <authorList>
            <person name="Plum-Jensen L.E."/>
            <person name="Schramm A."/>
            <person name="Marshall I.P.G."/>
        </authorList>
    </citation>
    <scope>NUCLEOTIDE SEQUENCE</scope>
    <source>
        <strain evidence="2">Rat1</strain>
    </source>
</reference>
<sequence length="100" mass="11611">MENILTELNPYKAVLFGSYAYGEVGDDSDIDLIVVLDKDGIPKDFDERVANYSSVKKYFTFLKRKVPMDLIVYTRQEWDNFMKADNSFTREVLEKGEVLV</sequence>
<dbReference type="EMBL" id="CP159373">
    <property type="protein sequence ID" value="XCN75384.1"/>
    <property type="molecule type" value="Genomic_DNA"/>
</dbReference>